<keyword evidence="2" id="KW-1003">Cell membrane</keyword>
<feature type="transmembrane region" description="Helical" evidence="7">
    <location>
        <begin position="318"/>
        <end position="337"/>
    </location>
</feature>
<evidence type="ECO:0000313" key="8">
    <source>
        <dbReference type="EMBL" id="MTD12777.1"/>
    </source>
</evidence>
<dbReference type="EMBL" id="WLYK01000001">
    <property type="protein sequence ID" value="MTD12777.1"/>
    <property type="molecule type" value="Genomic_DNA"/>
</dbReference>
<comment type="subcellular location">
    <subcellularLocation>
        <location evidence="1">Cell membrane</location>
        <topology evidence="1">Multi-pass membrane protein</topology>
    </subcellularLocation>
</comment>
<feature type="transmembrane region" description="Helical" evidence="7">
    <location>
        <begin position="144"/>
        <end position="162"/>
    </location>
</feature>
<sequence>MTVTEHLGVATHTGSRRSRALRFVAVPAVLSVVVVVLSALLSTGPGSLVSTLSVALINLTMVVGLYIFVGNSGIHSFGHLSFASVGGFTAAILVMPLDLKTRMFPDAPALTWFALDPFPAVLVGGLVAAVFGFLVVLPLSRINGLSAGLATVSILIAVNVIASNWDSVTRGRRGISSIPSSTTVTTAVLWAIAAIWAAWLFQRSPFGKRLRASKSDEVAAQAAGVSIARERIIAFTLSAFFTGIGGGLFALLLGSVTPGTFYLDYTFVIIAMLVIGGTDSLTGAVTGAVVVSVLSEVLRKAEAGDVLGLFEITPRPGLQYVVLGIIMVLILLLRPAGLTRGRELTEWFTRRRRKIPPTGGSPIAAGPTDPPGPVPPANPGTTDTSLVKESR</sequence>
<protein>
    <submittedName>
        <fullName evidence="8">Branched-chain amino acid ABC transporter permease</fullName>
    </submittedName>
</protein>
<feature type="transmembrane region" description="Helical" evidence="7">
    <location>
        <begin position="232"/>
        <end position="253"/>
    </location>
</feature>
<evidence type="ECO:0000256" key="6">
    <source>
        <dbReference type="SAM" id="MobiDB-lite"/>
    </source>
</evidence>
<keyword evidence="4 7" id="KW-1133">Transmembrane helix</keyword>
<feature type="transmembrane region" description="Helical" evidence="7">
    <location>
        <begin position="47"/>
        <end position="68"/>
    </location>
</feature>
<dbReference type="RefSeq" id="WP_154766774.1">
    <property type="nucleotide sequence ID" value="NZ_WLYK01000001.1"/>
</dbReference>
<dbReference type="InterPro" id="IPR001851">
    <property type="entry name" value="ABC_transp_permease"/>
</dbReference>
<comment type="caution">
    <text evidence="8">The sequence shown here is derived from an EMBL/GenBank/DDBJ whole genome shotgun (WGS) entry which is preliminary data.</text>
</comment>
<feature type="transmembrane region" description="Helical" evidence="7">
    <location>
        <begin position="117"/>
        <end position="137"/>
    </location>
</feature>
<keyword evidence="5 7" id="KW-0472">Membrane</keyword>
<evidence type="ECO:0000256" key="5">
    <source>
        <dbReference type="ARBA" id="ARBA00023136"/>
    </source>
</evidence>
<dbReference type="PANTHER" id="PTHR30482">
    <property type="entry name" value="HIGH-AFFINITY BRANCHED-CHAIN AMINO ACID TRANSPORT SYSTEM PERMEASE"/>
    <property type="match status" value="1"/>
</dbReference>
<dbReference type="CDD" id="cd06581">
    <property type="entry name" value="TM_PBP1_LivM_like"/>
    <property type="match status" value="1"/>
</dbReference>
<feature type="transmembrane region" description="Helical" evidence="7">
    <location>
        <begin position="80"/>
        <end position="97"/>
    </location>
</feature>
<dbReference type="InterPro" id="IPR043428">
    <property type="entry name" value="LivM-like"/>
</dbReference>
<evidence type="ECO:0000313" key="9">
    <source>
        <dbReference type="Proteomes" id="UP000460221"/>
    </source>
</evidence>
<feature type="transmembrane region" description="Helical" evidence="7">
    <location>
        <begin position="20"/>
        <end position="41"/>
    </location>
</feature>
<evidence type="ECO:0000256" key="7">
    <source>
        <dbReference type="SAM" id="Phobius"/>
    </source>
</evidence>
<evidence type="ECO:0000256" key="1">
    <source>
        <dbReference type="ARBA" id="ARBA00004651"/>
    </source>
</evidence>
<dbReference type="PANTHER" id="PTHR30482:SF1">
    <property type="entry name" value="BRANCHED-CHAIN AMINO ACID TRANSPORT PERMEASE PROTEIN LIVM-RELATED"/>
    <property type="match status" value="1"/>
</dbReference>
<gene>
    <name evidence="8" type="ORF">GIS00_02310</name>
</gene>
<feature type="compositionally biased region" description="Pro residues" evidence="6">
    <location>
        <begin position="368"/>
        <end position="378"/>
    </location>
</feature>
<dbReference type="AlphaFoldDB" id="A0A7K1FF98"/>
<proteinExistence type="predicted"/>
<evidence type="ECO:0000256" key="3">
    <source>
        <dbReference type="ARBA" id="ARBA00022692"/>
    </source>
</evidence>
<reference evidence="8 9" key="1">
    <citation type="submission" date="2019-11" db="EMBL/GenBank/DDBJ databases">
        <authorList>
            <person name="Jiang L.-Q."/>
        </authorList>
    </citation>
    <scope>NUCLEOTIDE SEQUENCE [LARGE SCALE GENOMIC DNA]</scope>
    <source>
        <strain evidence="8 9">YIM 132087</strain>
    </source>
</reference>
<feature type="region of interest" description="Disordered" evidence="6">
    <location>
        <begin position="350"/>
        <end position="391"/>
    </location>
</feature>
<evidence type="ECO:0000256" key="4">
    <source>
        <dbReference type="ARBA" id="ARBA00022989"/>
    </source>
</evidence>
<accession>A0A7K1FF98</accession>
<dbReference type="Proteomes" id="UP000460221">
    <property type="component" value="Unassembled WGS sequence"/>
</dbReference>
<dbReference type="GO" id="GO:0005886">
    <property type="term" value="C:plasma membrane"/>
    <property type="evidence" value="ECO:0007669"/>
    <property type="project" value="UniProtKB-SubCell"/>
</dbReference>
<dbReference type="GO" id="GO:0015658">
    <property type="term" value="F:branched-chain amino acid transmembrane transporter activity"/>
    <property type="evidence" value="ECO:0007669"/>
    <property type="project" value="InterPro"/>
</dbReference>
<feature type="transmembrane region" description="Helical" evidence="7">
    <location>
        <begin position="265"/>
        <end position="298"/>
    </location>
</feature>
<keyword evidence="9" id="KW-1185">Reference proteome</keyword>
<name>A0A7K1FF98_9ACTN</name>
<organism evidence="8 9">
    <name type="scientific">Nakamurella alba</name>
    <dbReference type="NCBI Taxonomy" id="2665158"/>
    <lineage>
        <taxon>Bacteria</taxon>
        <taxon>Bacillati</taxon>
        <taxon>Actinomycetota</taxon>
        <taxon>Actinomycetes</taxon>
        <taxon>Nakamurellales</taxon>
        <taxon>Nakamurellaceae</taxon>
        <taxon>Nakamurella</taxon>
    </lineage>
</organism>
<feature type="transmembrane region" description="Helical" evidence="7">
    <location>
        <begin position="182"/>
        <end position="201"/>
    </location>
</feature>
<dbReference type="Pfam" id="PF02653">
    <property type="entry name" value="BPD_transp_2"/>
    <property type="match status" value="1"/>
</dbReference>
<evidence type="ECO:0000256" key="2">
    <source>
        <dbReference type="ARBA" id="ARBA00022475"/>
    </source>
</evidence>
<keyword evidence="3 7" id="KW-0812">Transmembrane</keyword>